<evidence type="ECO:0000313" key="2">
    <source>
        <dbReference type="Proteomes" id="UP000269221"/>
    </source>
</evidence>
<dbReference type="EMBL" id="QRBI01000120">
    <property type="protein sequence ID" value="RMC06239.1"/>
    <property type="molecule type" value="Genomic_DNA"/>
</dbReference>
<reference evidence="1 2" key="1">
    <citation type="submission" date="2018-07" db="EMBL/GenBank/DDBJ databases">
        <title>A high quality draft genome assembly of the barn swallow (H. rustica rustica).</title>
        <authorList>
            <person name="Formenti G."/>
            <person name="Chiara M."/>
            <person name="Poveda L."/>
            <person name="Francoijs K.-J."/>
            <person name="Bonisoli-Alquati A."/>
            <person name="Canova L."/>
            <person name="Gianfranceschi L."/>
            <person name="Horner D.S."/>
            <person name="Saino N."/>
        </authorList>
    </citation>
    <scope>NUCLEOTIDE SEQUENCE [LARGE SCALE GENOMIC DNA]</scope>
    <source>
        <strain evidence="1">Chelidonia</strain>
        <tissue evidence="1">Blood</tissue>
    </source>
</reference>
<gene>
    <name evidence="1" type="ORF">DUI87_15670</name>
</gene>
<sequence length="67" mass="7516">MEPEWGGGAKPEMPLQPMEVHGGAEICLQPVEEPMLEQWVYVASVMKVNEKLQGKYKILDAQTLCTQ</sequence>
<keyword evidence="2" id="KW-1185">Reference proteome</keyword>
<comment type="caution">
    <text evidence="1">The sequence shown here is derived from an EMBL/GenBank/DDBJ whole genome shotgun (WGS) entry which is preliminary data.</text>
</comment>
<accession>A0A3M0JZ71</accession>
<evidence type="ECO:0000313" key="1">
    <source>
        <dbReference type="EMBL" id="RMC06239.1"/>
    </source>
</evidence>
<name>A0A3M0JZ71_HIRRU</name>
<protein>
    <submittedName>
        <fullName evidence="1">Uncharacterized protein</fullName>
    </submittedName>
</protein>
<proteinExistence type="predicted"/>
<dbReference type="Proteomes" id="UP000269221">
    <property type="component" value="Unassembled WGS sequence"/>
</dbReference>
<dbReference type="AlphaFoldDB" id="A0A3M0JZ71"/>
<organism evidence="1 2">
    <name type="scientific">Hirundo rustica rustica</name>
    <dbReference type="NCBI Taxonomy" id="333673"/>
    <lineage>
        <taxon>Eukaryota</taxon>
        <taxon>Metazoa</taxon>
        <taxon>Chordata</taxon>
        <taxon>Craniata</taxon>
        <taxon>Vertebrata</taxon>
        <taxon>Euteleostomi</taxon>
        <taxon>Archelosauria</taxon>
        <taxon>Archosauria</taxon>
        <taxon>Dinosauria</taxon>
        <taxon>Saurischia</taxon>
        <taxon>Theropoda</taxon>
        <taxon>Coelurosauria</taxon>
        <taxon>Aves</taxon>
        <taxon>Neognathae</taxon>
        <taxon>Neoaves</taxon>
        <taxon>Telluraves</taxon>
        <taxon>Australaves</taxon>
        <taxon>Passeriformes</taxon>
        <taxon>Sylvioidea</taxon>
        <taxon>Hirundinidae</taxon>
        <taxon>Hirundo</taxon>
    </lineage>
</organism>